<proteinExistence type="inferred from homology"/>
<comment type="similarity">
    <text evidence="2">Belongs to the ATPase C chain family.</text>
</comment>
<feature type="compositionally biased region" description="Low complexity" evidence="14">
    <location>
        <begin position="284"/>
        <end position="330"/>
    </location>
</feature>
<evidence type="ECO:0000256" key="14">
    <source>
        <dbReference type="SAM" id="MobiDB-lite"/>
    </source>
</evidence>
<dbReference type="Proteomes" id="UP001189429">
    <property type="component" value="Unassembled WGS sequence"/>
</dbReference>
<dbReference type="PANTHER" id="PTHR10031">
    <property type="entry name" value="ATP SYNTHASE LIPID-BINDING PROTEIN, MITOCHONDRIAL"/>
    <property type="match status" value="1"/>
</dbReference>
<evidence type="ECO:0000256" key="8">
    <source>
        <dbReference type="ARBA" id="ARBA00023065"/>
    </source>
</evidence>
<evidence type="ECO:0000313" key="18">
    <source>
        <dbReference type="EMBL" id="CAK0827331.1"/>
    </source>
</evidence>
<feature type="region of interest" description="Disordered" evidence="14">
    <location>
        <begin position="183"/>
        <end position="254"/>
    </location>
</feature>
<feature type="transmembrane region" description="Helical" evidence="15">
    <location>
        <begin position="110"/>
        <end position="135"/>
    </location>
</feature>
<dbReference type="InterPro" id="IPR005953">
    <property type="entry name" value="ATP_synth_csu_bac/chlpt"/>
</dbReference>
<evidence type="ECO:0000259" key="17">
    <source>
        <dbReference type="Pfam" id="PF00137"/>
    </source>
</evidence>
<evidence type="ECO:0000256" key="1">
    <source>
        <dbReference type="ARBA" id="ARBA00004141"/>
    </source>
</evidence>
<evidence type="ECO:0000256" key="5">
    <source>
        <dbReference type="ARBA" id="ARBA00022692"/>
    </source>
</evidence>
<evidence type="ECO:0000256" key="16">
    <source>
        <dbReference type="SAM" id="SignalP"/>
    </source>
</evidence>
<evidence type="ECO:0000256" key="7">
    <source>
        <dbReference type="ARBA" id="ARBA00022989"/>
    </source>
</evidence>
<evidence type="ECO:0000256" key="3">
    <source>
        <dbReference type="ARBA" id="ARBA00022448"/>
    </source>
</evidence>
<feature type="compositionally biased region" description="Gly residues" evidence="14">
    <location>
        <begin position="390"/>
        <end position="403"/>
    </location>
</feature>
<sequence>MAAPRSAILTAAVVLACTSLMAAFVPSPVASRPTAQSLPTAALSAVALAAPTAAHAEGSSVWIPALSAVGAGFAIGLAAIGSGVGQGIASGRCIDGISRQPEVADDLRGVLLLSLAFMESLTIYGLVIALVLLFANPLIKRTSEKGPPFLRGKAAAAAVGGACGAAGAAAGCASGAVAAAASGAPGAEEPGAGLGGGIGPPRGPLRGADVGAATHPAPAQPEPWTRSLRQGSPGGEAWQPRRYAPRQRRQGAGAWQGIGGLGQWAAFAESDASRPGPCSRGDVQGSSPAPAVAAGDDASSSGVQGAAASAGPRQLSAQQRGGQQRQQQRLQRQRRQRRRPGRSSRRNGAAGSAPGCFGSDGSGCSGSDGTGCSDSDGSALSASGRVSSGSDGGPGCGAEGDGPSGVIDIGIEASCDALGLWHGAPGRSGGATAFAAPPRQRSACGGAPLDDAVPRLPGVRPAARPPALHEGDGSEAASPPSVGTSAAAAGALVPAPPTRAEGDGVERDGISREDFVQELRDGLASSGWAAARALALALRVAIRGLGFCEACARLEEAASAIPDALGRRRVVERVLQAAERPRAEAFRAFPELAAEAAQPAAAAEGDPAVDGPAALAAAARRLGGAGLLLAMAAPRSAILTAAVVLACTSLMAAFVPSPVASRPTAQSLPTAALSAVTLAAPTAAHAEDSSVWIPALSAVGAGFAIGLAAIGSGVGQGIASGRCIDGISRQPEVADDLRGVLLLSLAFMESLTIYGLVIALVLLFANPLIK</sequence>
<feature type="compositionally biased region" description="Basic residues" evidence="14">
    <location>
        <begin position="331"/>
        <end position="345"/>
    </location>
</feature>
<evidence type="ECO:0000256" key="12">
    <source>
        <dbReference type="ARBA" id="ARBA00025198"/>
    </source>
</evidence>
<feature type="domain" description="V-ATPase proteolipid subunit C-like" evidence="17">
    <location>
        <begin position="69"/>
        <end position="132"/>
    </location>
</feature>
<dbReference type="PRINTS" id="PR00124">
    <property type="entry name" value="ATPASEC"/>
</dbReference>
<feature type="compositionally biased region" description="Gly residues" evidence="14">
    <location>
        <begin position="358"/>
        <end position="369"/>
    </location>
</feature>
<evidence type="ECO:0000256" key="11">
    <source>
        <dbReference type="ARBA" id="ARBA00023310"/>
    </source>
</evidence>
<keyword evidence="4" id="KW-0138">CF(0)</keyword>
<feature type="chain" id="PRO_5045824102" description="ATP synthase F0 sector subunit C" evidence="16">
    <location>
        <begin position="24"/>
        <end position="770"/>
    </location>
</feature>
<dbReference type="HAMAP" id="MF_01396">
    <property type="entry name" value="ATP_synth_c_bact"/>
    <property type="match status" value="2"/>
</dbReference>
<dbReference type="PROSITE" id="PS51257">
    <property type="entry name" value="PROKAR_LIPOPROTEIN"/>
    <property type="match status" value="1"/>
</dbReference>
<evidence type="ECO:0000256" key="10">
    <source>
        <dbReference type="ARBA" id="ARBA00023136"/>
    </source>
</evidence>
<keyword evidence="11" id="KW-0066">ATP synthesis</keyword>
<feature type="transmembrane region" description="Helical" evidence="15">
    <location>
        <begin position="740"/>
        <end position="765"/>
    </location>
</feature>
<dbReference type="CDD" id="cd18183">
    <property type="entry name" value="ATP-synt_Fo_c_ATPH"/>
    <property type="match status" value="2"/>
</dbReference>
<evidence type="ECO:0000256" key="15">
    <source>
        <dbReference type="SAM" id="Phobius"/>
    </source>
</evidence>
<dbReference type="InterPro" id="IPR000454">
    <property type="entry name" value="ATP_synth_F0_csu"/>
</dbReference>
<feature type="region of interest" description="Disordered" evidence="14">
    <location>
        <begin position="269"/>
        <end position="403"/>
    </location>
</feature>
<keyword evidence="10 15" id="KW-0472">Membrane</keyword>
<evidence type="ECO:0000256" key="2">
    <source>
        <dbReference type="ARBA" id="ARBA00006704"/>
    </source>
</evidence>
<keyword evidence="19" id="KW-1185">Reference proteome</keyword>
<feature type="compositionally biased region" description="Low complexity" evidence="14">
    <location>
        <begin position="476"/>
        <end position="493"/>
    </location>
</feature>
<feature type="region of interest" description="Disordered" evidence="14">
    <location>
        <begin position="428"/>
        <end position="509"/>
    </location>
</feature>
<comment type="caution">
    <text evidence="18">The sequence shown here is derived from an EMBL/GenBank/DDBJ whole genome shotgun (WGS) entry which is preliminary data.</text>
</comment>
<evidence type="ECO:0000256" key="4">
    <source>
        <dbReference type="ARBA" id="ARBA00022547"/>
    </source>
</evidence>
<feature type="compositionally biased region" description="Low complexity" evidence="14">
    <location>
        <begin position="370"/>
        <end position="389"/>
    </location>
</feature>
<dbReference type="InterPro" id="IPR035921">
    <property type="entry name" value="F/V-ATP_Csub_sf"/>
</dbReference>
<dbReference type="EMBL" id="CAUYUJ010009646">
    <property type="protein sequence ID" value="CAK0827331.1"/>
    <property type="molecule type" value="Genomic_DNA"/>
</dbReference>
<protein>
    <recommendedName>
        <fullName evidence="13">ATP synthase F0 sector subunit C</fullName>
    </recommendedName>
</protein>
<evidence type="ECO:0000313" key="19">
    <source>
        <dbReference type="Proteomes" id="UP001189429"/>
    </source>
</evidence>
<keyword evidence="9" id="KW-0446">Lipid-binding</keyword>
<evidence type="ECO:0000256" key="6">
    <source>
        <dbReference type="ARBA" id="ARBA00022781"/>
    </source>
</evidence>
<dbReference type="Gene3D" id="1.20.20.10">
    <property type="entry name" value="F1F0 ATP synthase subunit C"/>
    <property type="match status" value="1"/>
</dbReference>
<keyword evidence="8" id="KW-0406">Ion transport</keyword>
<dbReference type="SUPFAM" id="SSF81333">
    <property type="entry name" value="F1F0 ATP synthase subunit C"/>
    <property type="match status" value="2"/>
</dbReference>
<feature type="signal peptide" evidence="16">
    <location>
        <begin position="1"/>
        <end position="23"/>
    </location>
</feature>
<evidence type="ECO:0000256" key="13">
    <source>
        <dbReference type="ARBA" id="ARBA00032869"/>
    </source>
</evidence>
<dbReference type="PROSITE" id="PS00605">
    <property type="entry name" value="ATPASE_C"/>
    <property type="match status" value="2"/>
</dbReference>
<feature type="domain" description="V-ATPase proteolipid subunit C-like" evidence="17">
    <location>
        <begin position="699"/>
        <end position="762"/>
    </location>
</feature>
<feature type="transmembrane region" description="Helical" evidence="15">
    <location>
        <begin position="637"/>
        <end position="655"/>
    </location>
</feature>
<dbReference type="InterPro" id="IPR002379">
    <property type="entry name" value="ATPase_proteolipid_c-like_dom"/>
</dbReference>
<keyword evidence="5 15" id="KW-0812">Transmembrane</keyword>
<dbReference type="PANTHER" id="PTHR10031:SF0">
    <property type="entry name" value="ATPASE PROTEIN 9"/>
    <property type="match status" value="1"/>
</dbReference>
<evidence type="ECO:0000256" key="9">
    <source>
        <dbReference type="ARBA" id="ARBA00023121"/>
    </source>
</evidence>
<comment type="subcellular location">
    <subcellularLocation>
        <location evidence="1">Membrane</location>
        <topology evidence="1">Multi-pass membrane protein</topology>
    </subcellularLocation>
</comment>
<organism evidence="18 19">
    <name type="scientific">Prorocentrum cordatum</name>
    <dbReference type="NCBI Taxonomy" id="2364126"/>
    <lineage>
        <taxon>Eukaryota</taxon>
        <taxon>Sar</taxon>
        <taxon>Alveolata</taxon>
        <taxon>Dinophyceae</taxon>
        <taxon>Prorocentrales</taxon>
        <taxon>Prorocentraceae</taxon>
        <taxon>Prorocentrum</taxon>
    </lineage>
</organism>
<feature type="compositionally biased region" description="Low complexity" evidence="14">
    <location>
        <begin position="346"/>
        <end position="357"/>
    </location>
</feature>
<reference evidence="18" key="1">
    <citation type="submission" date="2023-10" db="EMBL/GenBank/DDBJ databases">
        <authorList>
            <person name="Chen Y."/>
            <person name="Shah S."/>
            <person name="Dougan E. K."/>
            <person name="Thang M."/>
            <person name="Chan C."/>
        </authorList>
    </citation>
    <scope>NUCLEOTIDE SEQUENCE [LARGE SCALE GENOMIC DNA]</scope>
</reference>
<accession>A0ABN9S666</accession>
<comment type="function">
    <text evidence="12">F(1)F(0) ATP synthase produces ATP from ADP in the presence of a proton or sodium gradient. F-type ATPases consist of two structural domains, F(1) containing the extramembraneous catalytic core and F(0) containing the membrane proton channel, linked together by a central stalk and a peripheral stalk. During catalysis, ATP synthesis in the catalytic domain of F(1) is coupled via a rotary mechanism of the central stalk subunits to proton translocation.</text>
</comment>
<keyword evidence="7 15" id="KW-1133">Transmembrane helix</keyword>
<feature type="compositionally biased region" description="Basic and acidic residues" evidence="14">
    <location>
        <begin position="500"/>
        <end position="509"/>
    </location>
</feature>
<name>A0ABN9S666_9DINO</name>
<keyword evidence="3" id="KW-0813">Transport</keyword>
<dbReference type="Gene3D" id="1.20.120.610">
    <property type="entry name" value="lithium bound rotor ring of v- atpase"/>
    <property type="match status" value="1"/>
</dbReference>
<keyword evidence="16" id="KW-0732">Signal</keyword>
<dbReference type="InterPro" id="IPR020537">
    <property type="entry name" value="ATP_synth_F0_csu_DDCD_BS"/>
</dbReference>
<feature type="transmembrane region" description="Helical" evidence="15">
    <location>
        <begin position="61"/>
        <end position="89"/>
    </location>
</feature>
<dbReference type="NCBIfam" id="TIGR01260">
    <property type="entry name" value="ATP_synt_c"/>
    <property type="match status" value="2"/>
</dbReference>
<dbReference type="InterPro" id="IPR038662">
    <property type="entry name" value="ATP_synth_F0_csu_sf"/>
</dbReference>
<dbReference type="Pfam" id="PF00137">
    <property type="entry name" value="ATP-synt_C"/>
    <property type="match status" value="2"/>
</dbReference>
<keyword evidence="6" id="KW-0375">Hydrogen ion transport</keyword>
<feature type="transmembrane region" description="Helical" evidence="15">
    <location>
        <begin position="692"/>
        <end position="719"/>
    </location>
</feature>
<gene>
    <name evidence="18" type="ORF">PCOR1329_LOCUS26904</name>
</gene>